<dbReference type="Proteomes" id="UP000587415">
    <property type="component" value="Unassembled WGS sequence"/>
</dbReference>
<feature type="compositionally biased region" description="Basic and acidic residues" evidence="1">
    <location>
        <begin position="1"/>
        <end position="14"/>
    </location>
</feature>
<evidence type="ECO:0000256" key="1">
    <source>
        <dbReference type="SAM" id="MobiDB-lite"/>
    </source>
</evidence>
<feature type="compositionally biased region" description="Acidic residues" evidence="1">
    <location>
        <begin position="69"/>
        <end position="79"/>
    </location>
</feature>
<name>A0A7X5YN02_9CAUL</name>
<organism evidence="2 3">
    <name type="scientific">Brevundimonas alba</name>
    <dbReference type="NCBI Taxonomy" id="74314"/>
    <lineage>
        <taxon>Bacteria</taxon>
        <taxon>Pseudomonadati</taxon>
        <taxon>Pseudomonadota</taxon>
        <taxon>Alphaproteobacteria</taxon>
        <taxon>Caulobacterales</taxon>
        <taxon>Caulobacteraceae</taxon>
        <taxon>Brevundimonas</taxon>
    </lineage>
</organism>
<comment type="caution">
    <text evidence="2">The sequence shown here is derived from an EMBL/GenBank/DDBJ whole genome shotgun (WGS) entry which is preliminary data.</text>
</comment>
<proteinExistence type="predicted"/>
<sequence length="90" mass="9276">MPESTSDRPSDTEAAHQPPARPMAGDGREHLDQNFASHVEGAERRDPGRGPTHQADSDTTAGGAVADALPDDAVAESGEDVAINASDASR</sequence>
<protein>
    <submittedName>
        <fullName evidence="2">Uncharacterized protein</fullName>
    </submittedName>
</protein>
<evidence type="ECO:0000313" key="3">
    <source>
        <dbReference type="Proteomes" id="UP000587415"/>
    </source>
</evidence>
<evidence type="ECO:0000313" key="2">
    <source>
        <dbReference type="EMBL" id="NJC42647.1"/>
    </source>
</evidence>
<accession>A0A7X5YN02</accession>
<dbReference type="RefSeq" id="WP_168048990.1">
    <property type="nucleotide sequence ID" value="NZ_JAATJM010000002.1"/>
</dbReference>
<reference evidence="2 3" key="1">
    <citation type="submission" date="2020-03" db="EMBL/GenBank/DDBJ databases">
        <title>Genomic Encyclopedia of Type Strains, Phase IV (KMG-IV): sequencing the most valuable type-strain genomes for metagenomic binning, comparative biology and taxonomic classification.</title>
        <authorList>
            <person name="Goeker M."/>
        </authorList>
    </citation>
    <scope>NUCLEOTIDE SEQUENCE [LARGE SCALE GENOMIC DNA]</scope>
    <source>
        <strain evidence="2 3">DSM 4736</strain>
    </source>
</reference>
<keyword evidence="3" id="KW-1185">Reference proteome</keyword>
<dbReference type="EMBL" id="JAATJM010000002">
    <property type="protein sequence ID" value="NJC42647.1"/>
    <property type="molecule type" value="Genomic_DNA"/>
</dbReference>
<gene>
    <name evidence="2" type="ORF">GGQ87_002942</name>
</gene>
<feature type="region of interest" description="Disordered" evidence="1">
    <location>
        <begin position="1"/>
        <end position="90"/>
    </location>
</feature>
<dbReference type="AlphaFoldDB" id="A0A7X5YN02"/>